<keyword evidence="3" id="KW-1185">Reference proteome</keyword>
<comment type="caution">
    <text evidence="2">The sequence shown here is derived from an EMBL/GenBank/DDBJ whole genome shotgun (WGS) entry which is preliminary data.</text>
</comment>
<dbReference type="Proteomes" id="UP001148018">
    <property type="component" value="Unassembled WGS sequence"/>
</dbReference>
<feature type="region of interest" description="Disordered" evidence="1">
    <location>
        <begin position="1"/>
        <end position="21"/>
    </location>
</feature>
<proteinExistence type="predicted"/>
<dbReference type="AlphaFoldDB" id="A0A9Q0ECD5"/>
<sequence>MSASEPPGERAEAAGRSMNERCLTVLPPPQVRSERLITRLCSLRSRSLGVRCPHGGATRISHRSLGAAHSGSEGRREAAGRGSEVGVMFGEVRE</sequence>
<reference evidence="2" key="1">
    <citation type="submission" date="2022-07" db="EMBL/GenBank/DDBJ databases">
        <title>Chromosome-level genome of Muraenolepis orangiensis.</title>
        <authorList>
            <person name="Kim J."/>
        </authorList>
    </citation>
    <scope>NUCLEOTIDE SEQUENCE</scope>
    <source>
        <strain evidence="2">KU_S4_2022</strain>
        <tissue evidence="2">Muscle</tissue>
    </source>
</reference>
<organism evidence="2 3">
    <name type="scientific">Muraenolepis orangiensis</name>
    <name type="common">Patagonian moray cod</name>
    <dbReference type="NCBI Taxonomy" id="630683"/>
    <lineage>
        <taxon>Eukaryota</taxon>
        <taxon>Metazoa</taxon>
        <taxon>Chordata</taxon>
        <taxon>Craniata</taxon>
        <taxon>Vertebrata</taxon>
        <taxon>Euteleostomi</taxon>
        <taxon>Actinopterygii</taxon>
        <taxon>Neopterygii</taxon>
        <taxon>Teleostei</taxon>
        <taxon>Neoteleostei</taxon>
        <taxon>Acanthomorphata</taxon>
        <taxon>Zeiogadaria</taxon>
        <taxon>Gadariae</taxon>
        <taxon>Gadiformes</taxon>
        <taxon>Muraenolepidoidei</taxon>
        <taxon>Muraenolepididae</taxon>
        <taxon>Muraenolepis</taxon>
    </lineage>
</organism>
<evidence type="ECO:0000313" key="3">
    <source>
        <dbReference type="Proteomes" id="UP001148018"/>
    </source>
</evidence>
<gene>
    <name evidence="2" type="ORF">NHX12_030747</name>
</gene>
<accession>A0A9Q0ECD5</accession>
<feature type="region of interest" description="Disordered" evidence="1">
    <location>
        <begin position="64"/>
        <end position="94"/>
    </location>
</feature>
<evidence type="ECO:0000313" key="2">
    <source>
        <dbReference type="EMBL" id="KAJ3603003.1"/>
    </source>
</evidence>
<name>A0A9Q0ECD5_9TELE</name>
<dbReference type="EMBL" id="JANIIK010000046">
    <property type="protein sequence ID" value="KAJ3603003.1"/>
    <property type="molecule type" value="Genomic_DNA"/>
</dbReference>
<protein>
    <submittedName>
        <fullName evidence="2">Uncharacterized protein</fullName>
    </submittedName>
</protein>
<evidence type="ECO:0000256" key="1">
    <source>
        <dbReference type="SAM" id="MobiDB-lite"/>
    </source>
</evidence>